<sequence>MREVPIALELHFTEHLLLDLLFIKKFFGKLNPKIGGKSVRLGSQGYCPCSCPASPAQTSLTSLAPLRGSCGVGRAKDLWSC</sequence>
<accession>A0A4Y2T6Q7</accession>
<evidence type="ECO:0000313" key="1">
    <source>
        <dbReference type="EMBL" id="GBN96304.1"/>
    </source>
</evidence>
<dbReference type="EMBL" id="BGPR01026520">
    <property type="protein sequence ID" value="GBN96304.1"/>
    <property type="molecule type" value="Genomic_DNA"/>
</dbReference>
<evidence type="ECO:0000313" key="2">
    <source>
        <dbReference type="Proteomes" id="UP000499080"/>
    </source>
</evidence>
<protein>
    <submittedName>
        <fullName evidence="1">Uncharacterized protein</fullName>
    </submittedName>
</protein>
<reference evidence="1 2" key="1">
    <citation type="journal article" date="2019" name="Sci. Rep.">
        <title>Orb-weaving spider Araneus ventricosus genome elucidates the spidroin gene catalogue.</title>
        <authorList>
            <person name="Kono N."/>
            <person name="Nakamura H."/>
            <person name="Ohtoshi R."/>
            <person name="Moran D.A.P."/>
            <person name="Shinohara A."/>
            <person name="Yoshida Y."/>
            <person name="Fujiwara M."/>
            <person name="Mori M."/>
            <person name="Tomita M."/>
            <person name="Arakawa K."/>
        </authorList>
    </citation>
    <scope>NUCLEOTIDE SEQUENCE [LARGE SCALE GENOMIC DNA]</scope>
</reference>
<keyword evidence="2" id="KW-1185">Reference proteome</keyword>
<dbReference type="AlphaFoldDB" id="A0A4Y2T6Q7"/>
<organism evidence="1 2">
    <name type="scientific">Araneus ventricosus</name>
    <name type="common">Orbweaver spider</name>
    <name type="synonym">Epeira ventricosa</name>
    <dbReference type="NCBI Taxonomy" id="182803"/>
    <lineage>
        <taxon>Eukaryota</taxon>
        <taxon>Metazoa</taxon>
        <taxon>Ecdysozoa</taxon>
        <taxon>Arthropoda</taxon>
        <taxon>Chelicerata</taxon>
        <taxon>Arachnida</taxon>
        <taxon>Araneae</taxon>
        <taxon>Araneomorphae</taxon>
        <taxon>Entelegynae</taxon>
        <taxon>Araneoidea</taxon>
        <taxon>Araneidae</taxon>
        <taxon>Araneus</taxon>
    </lineage>
</organism>
<proteinExistence type="predicted"/>
<comment type="caution">
    <text evidence="1">The sequence shown here is derived from an EMBL/GenBank/DDBJ whole genome shotgun (WGS) entry which is preliminary data.</text>
</comment>
<name>A0A4Y2T6Q7_ARAVE</name>
<dbReference type="Proteomes" id="UP000499080">
    <property type="component" value="Unassembled WGS sequence"/>
</dbReference>
<gene>
    <name evidence="1" type="ORF">AVEN_106158_1</name>
</gene>